<dbReference type="Proteomes" id="UP000219335">
    <property type="component" value="Unassembled WGS sequence"/>
</dbReference>
<dbReference type="SUPFAM" id="SSF51445">
    <property type="entry name" value="(Trans)glycosidases"/>
    <property type="match status" value="1"/>
</dbReference>
<dbReference type="SUPFAM" id="SSF53756">
    <property type="entry name" value="UDP-Glycosyltransferase/glycogen phosphorylase"/>
    <property type="match status" value="1"/>
</dbReference>
<dbReference type="Pfam" id="PF13450">
    <property type="entry name" value="NAD_binding_8"/>
    <property type="match status" value="1"/>
</dbReference>
<dbReference type="RefSeq" id="WP_097107413.1">
    <property type="nucleotide sequence ID" value="NZ_OCMU01000003.1"/>
</dbReference>
<evidence type="ECO:0000313" key="1">
    <source>
        <dbReference type="EMBL" id="SOD22349.1"/>
    </source>
</evidence>
<dbReference type="InterPro" id="IPR036188">
    <property type="entry name" value="FAD/NAD-bd_sf"/>
</dbReference>
<dbReference type="GO" id="GO:0008767">
    <property type="term" value="F:UDP-galactopyranose mutase activity"/>
    <property type="evidence" value="ECO:0007669"/>
    <property type="project" value="TreeGrafter"/>
</dbReference>
<evidence type="ECO:0000313" key="2">
    <source>
        <dbReference type="Proteomes" id="UP000219335"/>
    </source>
</evidence>
<reference evidence="1 2" key="1">
    <citation type="submission" date="2017-09" db="EMBL/GenBank/DDBJ databases">
        <authorList>
            <person name="Ehlers B."/>
            <person name="Leendertz F.H."/>
        </authorList>
    </citation>
    <scope>NUCLEOTIDE SEQUENCE [LARGE SCALE GENOMIC DNA]</scope>
    <source>
        <strain evidence="1 2">Nm42</strain>
    </source>
</reference>
<dbReference type="Gene3D" id="3.40.50.2000">
    <property type="entry name" value="Glycogen Phosphorylase B"/>
    <property type="match status" value="1"/>
</dbReference>
<sequence length="1281" mass="146686">MKNNTKELFLSYWQGGYEGADHINKINQALSMNEVTRHIEFAYNDYSLLKKLGIKTVRESAGWRLVDQNGKYDFSILKSRVRAANELGIQIIWTLCHYGIPEDINIFSYTFIERFATYCKRIVNFLKIHSDIPPIYSPINEISFLSWAINQRYFSCSNIDNNNSIELKNQLIRATLKGCEAIWQVDSTARIIHCDPLIHVIAPQNRGYLIDYSLSQRQAQFESWDMLCGIKEPHLGGKPYYLDLIGVNYYHSNQWEVEGETLWWHLAHPLRLPLHNLLIEIYQRYQRPLLLSETSHVGSGRGSWIREVAQQAILAQQNNVDFHGICLYPIIDRPDWDNPMHWHKSGLWEIKLDEENEYEYERIISEPYLAGLFDAQRLTENFLQHLQSIKTSNRLKGFTMNTIIVFSHLRWEFVYQRPQHLLTRMAEHYNVIFIEEPLSSSVNQNFFESSIPTPGVTVLKPFTLSSAPGFDNEQMPYLMELISELNIKNDPHIAWFYTPMALPLLNSLNPMVVIYDCMDELAAFKNAPAEMISKENSLFEVADLVFTGGPSLFRAKQHRHQNVYCFPSSVDLVHFEQAKDRNNNHPLHDLIPNPRLGYYGVIDERIDLDLISHMAETHPEWQIILVGPVLKIEPDLLPRHSNIHYLGQQSYKALPQFLAGWDICLLPFALNDSTQFISPTKTLEYMAAELPIVSTAISDVSELYGEEVTIAVTHSDFIRACEKALNIPLAEFRETTESMRKILNNSSWNKTAEKMHELIESANIKKNSSLILNDLKAAQGQSGNVMNLFNLEERKNIIIGAGPTGLSAAYHLDEDTLVLEKNSTVGGWCRSIYDKGFTFDYAGHIMFSNDHYVQELYKILLGDNVHWQNREAWIFSKGVHTRYPFQGALYGLPSEVIKECIMGAIESSYGVKRKVENEATSNHEFFSKKIKENKDCCADGVLDFTNNPHSYKSPRDNSDLNNFEEFIYKIWGAGIAKHFAIPYNTKLWKVPLNEMETSWLGNRVPLPNLEEIIEGALEPVAKPMGPNARFGYPLKGGFQALMSAFQPLIKGSIETNIEVTQVSPVNRFVRLNNGRQIKYQNIISTMPLPQLINCIGPEAPSFIKNSAASLRHVSVCCVNLGVGRENITDKHWIYYPEDTIFHRIFLQGNASPYCNPTGGFGLTCEISYSSTHPLLYKGQALIDKCISDCIKVGLLTPQDQLITTNIVDMPYAYVIYDHARSKNIELIRKWLLDNGIVLAGRYSEWEYYNSDHAFIAGKKAAESINMKYERKSVPSTFKLHT</sequence>
<organism evidence="1 2">
    <name type="scientific">Nitrosomonas ureae</name>
    <dbReference type="NCBI Taxonomy" id="44577"/>
    <lineage>
        <taxon>Bacteria</taxon>
        <taxon>Pseudomonadati</taxon>
        <taxon>Pseudomonadota</taxon>
        <taxon>Betaproteobacteria</taxon>
        <taxon>Nitrosomonadales</taxon>
        <taxon>Nitrosomonadaceae</taxon>
        <taxon>Nitrosomonas</taxon>
    </lineage>
</organism>
<dbReference type="InterPro" id="IPR017853">
    <property type="entry name" value="GH"/>
</dbReference>
<dbReference type="GO" id="GO:0050660">
    <property type="term" value="F:flavin adenine dinucleotide binding"/>
    <property type="evidence" value="ECO:0007669"/>
    <property type="project" value="TreeGrafter"/>
</dbReference>
<accession>A0A286AKF8</accession>
<proteinExistence type="predicted"/>
<dbReference type="PANTHER" id="PTHR21197">
    <property type="entry name" value="UDP-GALACTOPYRANOSE MUTASE"/>
    <property type="match status" value="1"/>
</dbReference>
<dbReference type="SUPFAM" id="SSF51905">
    <property type="entry name" value="FAD/NAD(P)-binding domain"/>
    <property type="match status" value="1"/>
</dbReference>
<name>A0A286AKF8_9PROT</name>
<protein>
    <submittedName>
        <fullName evidence="1">Protoporphyrinogen oxidase</fullName>
    </submittedName>
</protein>
<dbReference type="Pfam" id="PF13692">
    <property type="entry name" value="Glyco_trans_1_4"/>
    <property type="match status" value="1"/>
</dbReference>
<dbReference type="GO" id="GO:0005829">
    <property type="term" value="C:cytosol"/>
    <property type="evidence" value="ECO:0007669"/>
    <property type="project" value="TreeGrafter"/>
</dbReference>
<gene>
    <name evidence="1" type="ORF">SAMN06297164_3442</name>
</gene>
<dbReference type="Gene3D" id="3.20.20.80">
    <property type="entry name" value="Glycosidases"/>
    <property type="match status" value="1"/>
</dbReference>
<dbReference type="EMBL" id="OCMU01000003">
    <property type="protein sequence ID" value="SOD22349.1"/>
    <property type="molecule type" value="Genomic_DNA"/>
</dbReference>
<dbReference type="PANTHER" id="PTHR21197:SF0">
    <property type="entry name" value="UDP-GALACTOPYRANOSE MUTASE"/>
    <property type="match status" value="1"/>
</dbReference>
<dbReference type="Gene3D" id="3.50.50.60">
    <property type="entry name" value="FAD/NAD(P)-binding domain"/>
    <property type="match status" value="1"/>
</dbReference>